<accession>D5BTG7</accession>
<organism evidence="15 16">
    <name type="scientific">Puniceispirillum marinum (strain IMCC1322)</name>
    <dbReference type="NCBI Taxonomy" id="488538"/>
    <lineage>
        <taxon>Bacteria</taxon>
        <taxon>Pseudomonadati</taxon>
        <taxon>Pseudomonadota</taxon>
        <taxon>Alphaproteobacteria</taxon>
        <taxon>Candidatus Puniceispirillales</taxon>
        <taxon>Candidatus Puniceispirillaceae</taxon>
        <taxon>Candidatus Puniceispirillum</taxon>
    </lineage>
</organism>
<dbReference type="Pfam" id="PF00275">
    <property type="entry name" value="EPSP_synthase"/>
    <property type="match status" value="1"/>
</dbReference>
<dbReference type="GO" id="GO:0008360">
    <property type="term" value="P:regulation of cell shape"/>
    <property type="evidence" value="ECO:0007669"/>
    <property type="project" value="UniProtKB-KW"/>
</dbReference>
<dbReference type="STRING" id="488538.SAR116_1321"/>
<comment type="caution">
    <text evidence="13">Lacks conserved residue(s) required for the propagation of feature annotation.</text>
</comment>
<keyword evidence="5 13" id="KW-0808">Transferase</keyword>
<dbReference type="NCBIfam" id="TIGR01072">
    <property type="entry name" value="murA"/>
    <property type="match status" value="1"/>
</dbReference>
<dbReference type="eggNOG" id="COG0766">
    <property type="taxonomic scope" value="Bacteria"/>
</dbReference>
<keyword evidence="16" id="KW-1185">Reference proteome</keyword>
<dbReference type="GO" id="GO:0005737">
    <property type="term" value="C:cytoplasm"/>
    <property type="evidence" value="ECO:0007669"/>
    <property type="project" value="UniProtKB-SubCell"/>
</dbReference>
<sequence>MDYLEIAGGVPLIGDIKISGAKNAALPLLAAGLMTSETLTLDNVPNLADTILMEDLLRHHGLDVARDGETVTLAGVADNFDAPYDLVRKMRASILVLGPLLARFGEARVSLPGGCAIGTRPVDLHIRAMQALGAVVELADGYIQARSSKGLKGARVVFPMVSVGATENAMMAAALADGTSELVNVAREPEIIDLANCLNAMGAQITGAGTDTIVIEGVASLGVARHAVVADRIEAGTFAIAAAMTEGDLRLQGALPKHLDALIMVLREAGADIEVGTDYINVRADKRMRSVDIVTDPFPGFPTDLQAQFMAMMCVADGSSRISETIFENRFMHVPELVRMGADIRVDGGLAVVRGRETLTPAPVMATDLRASVSLVLAALATIGTSKVSRIYHLDRGYSQLETKLGNCGAQIIRKSETD</sequence>
<dbReference type="RefSeq" id="WP_013046191.1">
    <property type="nucleotide sequence ID" value="NC_014010.1"/>
</dbReference>
<evidence type="ECO:0000256" key="9">
    <source>
        <dbReference type="ARBA" id="ARBA00023316"/>
    </source>
</evidence>
<dbReference type="FunFam" id="3.65.10.10:FF:000001">
    <property type="entry name" value="UDP-N-acetylglucosamine 1-carboxyvinyltransferase"/>
    <property type="match status" value="1"/>
</dbReference>
<feature type="binding site" evidence="13">
    <location>
        <begin position="120"/>
        <end position="124"/>
    </location>
    <ligand>
        <name>UDP-N-acetyl-alpha-D-glucosamine</name>
        <dbReference type="ChEBI" id="CHEBI:57705"/>
    </ligand>
</feature>
<comment type="catalytic activity">
    <reaction evidence="12 13">
        <text>phosphoenolpyruvate + UDP-N-acetyl-alpha-D-glucosamine = UDP-N-acetyl-3-O-(1-carboxyvinyl)-alpha-D-glucosamine + phosphate</text>
        <dbReference type="Rhea" id="RHEA:18681"/>
        <dbReference type="ChEBI" id="CHEBI:43474"/>
        <dbReference type="ChEBI" id="CHEBI:57705"/>
        <dbReference type="ChEBI" id="CHEBI:58702"/>
        <dbReference type="ChEBI" id="CHEBI:68483"/>
        <dbReference type="EC" id="2.5.1.7"/>
    </reaction>
</comment>
<keyword evidence="4 13" id="KW-0132">Cell division</keyword>
<keyword evidence="3 13" id="KW-0963">Cytoplasm</keyword>
<dbReference type="PANTHER" id="PTHR43783">
    <property type="entry name" value="UDP-N-ACETYLGLUCOSAMINE 1-CARBOXYVINYLTRANSFERASE"/>
    <property type="match status" value="1"/>
</dbReference>
<dbReference type="InterPro" id="IPR001986">
    <property type="entry name" value="Enolpyruvate_Tfrase_dom"/>
</dbReference>
<feature type="binding site" evidence="13">
    <location>
        <position position="91"/>
    </location>
    <ligand>
        <name>UDP-N-acetyl-alpha-D-glucosamine</name>
        <dbReference type="ChEBI" id="CHEBI:57705"/>
    </ligand>
</feature>
<dbReference type="EMBL" id="CP001751">
    <property type="protein sequence ID" value="ADE39564.1"/>
    <property type="molecule type" value="Genomic_DNA"/>
</dbReference>
<name>D5BTG7_PUNMI</name>
<gene>
    <name evidence="13" type="primary">murA</name>
    <name evidence="15" type="ordered locus">SAR116_1321</name>
</gene>
<evidence type="ECO:0000256" key="13">
    <source>
        <dbReference type="HAMAP-Rule" id="MF_00111"/>
    </source>
</evidence>
<comment type="function">
    <text evidence="13">Cell wall formation. Adds enolpyruvyl to UDP-N-acetylglucosamine.</text>
</comment>
<protein>
    <recommendedName>
        <fullName evidence="13">UDP-N-acetylglucosamine 1-carboxyvinyltransferase</fullName>
        <ecNumber evidence="13">2.5.1.7</ecNumber>
    </recommendedName>
    <alternativeName>
        <fullName evidence="13">Enoylpyruvate transferase</fullName>
    </alternativeName>
    <alternativeName>
        <fullName evidence="13">UDP-N-acetylglucosamine enolpyruvyl transferase</fullName>
        <shortName evidence="13">EPT</shortName>
    </alternativeName>
</protein>
<feature type="active site" description="Proton donor" evidence="13">
    <location>
        <position position="115"/>
    </location>
</feature>
<keyword evidence="7 13" id="KW-0573">Peptidoglycan synthesis</keyword>
<dbReference type="InterPro" id="IPR050068">
    <property type="entry name" value="MurA_subfamily"/>
</dbReference>
<dbReference type="NCBIfam" id="NF006873">
    <property type="entry name" value="PRK09369.1"/>
    <property type="match status" value="1"/>
</dbReference>
<dbReference type="EC" id="2.5.1.7" evidence="13"/>
<evidence type="ECO:0000256" key="3">
    <source>
        <dbReference type="ARBA" id="ARBA00022490"/>
    </source>
</evidence>
<dbReference type="Gene3D" id="3.65.10.10">
    <property type="entry name" value="Enolpyruvate transferase domain"/>
    <property type="match status" value="2"/>
</dbReference>
<dbReference type="InterPro" id="IPR005750">
    <property type="entry name" value="UDP_GlcNAc_COvinyl_MurA"/>
</dbReference>
<evidence type="ECO:0000256" key="6">
    <source>
        <dbReference type="ARBA" id="ARBA00022960"/>
    </source>
</evidence>
<dbReference type="GO" id="GO:0071555">
    <property type="term" value="P:cell wall organization"/>
    <property type="evidence" value="ECO:0007669"/>
    <property type="project" value="UniProtKB-KW"/>
</dbReference>
<dbReference type="CDD" id="cd01555">
    <property type="entry name" value="UdpNAET"/>
    <property type="match status" value="1"/>
</dbReference>
<evidence type="ECO:0000256" key="2">
    <source>
        <dbReference type="ARBA" id="ARBA00004752"/>
    </source>
</evidence>
<evidence type="ECO:0000313" key="16">
    <source>
        <dbReference type="Proteomes" id="UP000007460"/>
    </source>
</evidence>
<feature type="modified residue" description="2-(S-cysteinyl)pyruvic acid O-phosphothioketal" evidence="13">
    <location>
        <position position="115"/>
    </location>
</feature>
<evidence type="ECO:0000256" key="8">
    <source>
        <dbReference type="ARBA" id="ARBA00023306"/>
    </source>
</evidence>
<dbReference type="GO" id="GO:0019277">
    <property type="term" value="P:UDP-N-acetylgalactosamine biosynthetic process"/>
    <property type="evidence" value="ECO:0007669"/>
    <property type="project" value="InterPro"/>
</dbReference>
<dbReference type="HOGENOM" id="CLU_027387_0_0_5"/>
<dbReference type="Proteomes" id="UP000007460">
    <property type="component" value="Chromosome"/>
</dbReference>
<evidence type="ECO:0000259" key="14">
    <source>
        <dbReference type="Pfam" id="PF00275"/>
    </source>
</evidence>
<dbReference type="UniPathway" id="UPA00219"/>
<dbReference type="GO" id="GO:0009252">
    <property type="term" value="P:peptidoglycan biosynthetic process"/>
    <property type="evidence" value="ECO:0007669"/>
    <property type="project" value="UniProtKB-UniRule"/>
</dbReference>
<feature type="binding site" evidence="13">
    <location>
        <begin position="22"/>
        <end position="23"/>
    </location>
    <ligand>
        <name>phosphoenolpyruvate</name>
        <dbReference type="ChEBI" id="CHEBI:58702"/>
    </ligand>
</feature>
<evidence type="ECO:0000256" key="11">
    <source>
        <dbReference type="ARBA" id="ARBA00038367"/>
    </source>
</evidence>
<dbReference type="AlphaFoldDB" id="D5BTG7"/>
<comment type="subcellular location">
    <subcellularLocation>
        <location evidence="1 13">Cytoplasm</location>
    </subcellularLocation>
</comment>
<dbReference type="HAMAP" id="MF_00111">
    <property type="entry name" value="MurA"/>
    <property type="match status" value="1"/>
</dbReference>
<dbReference type="PANTHER" id="PTHR43783:SF1">
    <property type="entry name" value="UDP-N-ACETYLGLUCOSAMINE 1-CARBOXYVINYLTRANSFERASE"/>
    <property type="match status" value="1"/>
</dbReference>
<keyword evidence="6 13" id="KW-0133">Cell shape</keyword>
<dbReference type="InterPro" id="IPR036968">
    <property type="entry name" value="Enolpyruvate_Tfrase_sf"/>
</dbReference>
<evidence type="ECO:0000256" key="12">
    <source>
        <dbReference type="ARBA" id="ARBA00047527"/>
    </source>
</evidence>
<evidence type="ECO:0000256" key="7">
    <source>
        <dbReference type="ARBA" id="ARBA00022984"/>
    </source>
</evidence>
<comment type="pathway">
    <text evidence="2 13">Cell wall biogenesis; peptidoglycan biosynthesis.</text>
</comment>
<dbReference type="InterPro" id="IPR013792">
    <property type="entry name" value="RNA3'P_cycl/enolpyr_Trfase_a/b"/>
</dbReference>
<keyword evidence="9 13" id="KW-0961">Cell wall biogenesis/degradation</keyword>
<feature type="binding site" evidence="13">
    <location>
        <position position="304"/>
    </location>
    <ligand>
        <name>UDP-N-acetyl-alpha-D-glucosamine</name>
        <dbReference type="ChEBI" id="CHEBI:57705"/>
    </ligand>
</feature>
<dbReference type="OrthoDB" id="9803760at2"/>
<evidence type="ECO:0000256" key="10">
    <source>
        <dbReference type="ARBA" id="ARBA00023317"/>
    </source>
</evidence>
<comment type="similarity">
    <text evidence="11 13">Belongs to the EPSP synthase family. MurA subfamily.</text>
</comment>
<evidence type="ECO:0000313" key="15">
    <source>
        <dbReference type="EMBL" id="ADE39564.1"/>
    </source>
</evidence>
<dbReference type="GO" id="GO:0051301">
    <property type="term" value="P:cell division"/>
    <property type="evidence" value="ECO:0007669"/>
    <property type="project" value="UniProtKB-KW"/>
</dbReference>
<evidence type="ECO:0000256" key="4">
    <source>
        <dbReference type="ARBA" id="ARBA00022618"/>
    </source>
</evidence>
<dbReference type="GO" id="GO:0008760">
    <property type="term" value="F:UDP-N-acetylglucosamine 1-carboxyvinyltransferase activity"/>
    <property type="evidence" value="ECO:0007669"/>
    <property type="project" value="UniProtKB-UniRule"/>
</dbReference>
<proteinExistence type="inferred from homology"/>
<evidence type="ECO:0000256" key="5">
    <source>
        <dbReference type="ARBA" id="ARBA00022679"/>
    </source>
</evidence>
<dbReference type="SUPFAM" id="SSF55205">
    <property type="entry name" value="EPT/RTPC-like"/>
    <property type="match status" value="1"/>
</dbReference>
<feature type="binding site" evidence="13">
    <location>
        <position position="326"/>
    </location>
    <ligand>
        <name>UDP-N-acetyl-alpha-D-glucosamine</name>
        <dbReference type="ChEBI" id="CHEBI:57705"/>
    </ligand>
</feature>
<dbReference type="KEGG" id="apb:SAR116_1321"/>
<keyword evidence="10 13" id="KW-0670">Pyruvate</keyword>
<feature type="domain" description="Enolpyruvate transferase" evidence="14">
    <location>
        <begin position="8"/>
        <end position="405"/>
    </location>
</feature>
<reference evidence="15 16" key="1">
    <citation type="journal article" date="2010" name="J. Bacteriol.">
        <title>Complete genome sequence of "Candidatus Puniceispirillum marinum" IMCC1322, a representative of the SAR116 clade in the Alphaproteobacteria.</title>
        <authorList>
            <person name="Oh H.M."/>
            <person name="Kwon K.K."/>
            <person name="Kang I."/>
            <person name="Kang S.G."/>
            <person name="Lee J.H."/>
            <person name="Kim S.J."/>
            <person name="Cho J.C."/>
        </authorList>
    </citation>
    <scope>NUCLEOTIDE SEQUENCE [LARGE SCALE GENOMIC DNA]</scope>
    <source>
        <strain evidence="15 16">IMCC1322</strain>
    </source>
</reference>
<evidence type="ECO:0000256" key="1">
    <source>
        <dbReference type="ARBA" id="ARBA00004496"/>
    </source>
</evidence>
<keyword evidence="8 13" id="KW-0131">Cell cycle</keyword>